<dbReference type="SUPFAM" id="SSF46689">
    <property type="entry name" value="Homeodomain-like"/>
    <property type="match status" value="1"/>
</dbReference>
<keyword evidence="1" id="KW-0805">Transcription regulation</keyword>
<dbReference type="RefSeq" id="WP_023055412.1">
    <property type="nucleotide sequence ID" value="NZ_JAUSTN010000003.1"/>
</dbReference>
<keyword evidence="2" id="KW-0238">DNA-binding</keyword>
<dbReference type="SMART" id="SM00342">
    <property type="entry name" value="HTH_ARAC"/>
    <property type="match status" value="1"/>
</dbReference>
<gene>
    <name evidence="5" type="ORF">J2S72_000664</name>
</gene>
<protein>
    <submittedName>
        <fullName evidence="5">AraC-like DNA-binding protein</fullName>
    </submittedName>
</protein>
<dbReference type="Pfam" id="PF12833">
    <property type="entry name" value="HTH_18"/>
    <property type="match status" value="1"/>
</dbReference>
<evidence type="ECO:0000259" key="4">
    <source>
        <dbReference type="PROSITE" id="PS01124"/>
    </source>
</evidence>
<proteinExistence type="predicted"/>
<name>A0ABU0ATR0_9FIRM</name>
<evidence type="ECO:0000256" key="2">
    <source>
        <dbReference type="ARBA" id="ARBA00023125"/>
    </source>
</evidence>
<accession>A0ABU0ATR0</accession>
<dbReference type="PROSITE" id="PS00041">
    <property type="entry name" value="HTH_ARAC_FAMILY_1"/>
    <property type="match status" value="1"/>
</dbReference>
<dbReference type="Proteomes" id="UP001236559">
    <property type="component" value="Unassembled WGS sequence"/>
</dbReference>
<dbReference type="Gene3D" id="1.10.10.60">
    <property type="entry name" value="Homeodomain-like"/>
    <property type="match status" value="1"/>
</dbReference>
<keyword evidence="3" id="KW-0804">Transcription</keyword>
<dbReference type="PRINTS" id="PR00032">
    <property type="entry name" value="HTHARAC"/>
</dbReference>
<dbReference type="PANTHER" id="PTHR43280:SF28">
    <property type="entry name" value="HTH-TYPE TRANSCRIPTIONAL ACTIVATOR RHAS"/>
    <property type="match status" value="1"/>
</dbReference>
<dbReference type="EMBL" id="JAUSTN010000003">
    <property type="protein sequence ID" value="MDQ0274647.1"/>
    <property type="molecule type" value="Genomic_DNA"/>
</dbReference>
<evidence type="ECO:0000256" key="1">
    <source>
        <dbReference type="ARBA" id="ARBA00023015"/>
    </source>
</evidence>
<organism evidence="5 6">
    <name type="scientific">Peptoniphilus koenoeneniae</name>
    <dbReference type="NCBI Taxonomy" id="507751"/>
    <lineage>
        <taxon>Bacteria</taxon>
        <taxon>Bacillati</taxon>
        <taxon>Bacillota</taxon>
        <taxon>Tissierellia</taxon>
        <taxon>Tissierellales</taxon>
        <taxon>Peptoniphilaceae</taxon>
        <taxon>Peptoniphilus</taxon>
    </lineage>
</organism>
<dbReference type="PANTHER" id="PTHR43280">
    <property type="entry name" value="ARAC-FAMILY TRANSCRIPTIONAL REGULATOR"/>
    <property type="match status" value="1"/>
</dbReference>
<sequence>MIDKEKLEDAYKKRDCFFKAIENGDLDKVKSMLPYVKKVLKSGEMGLLKRVYKDSLRSLKNIMLSYNSLYFLFAQKGGMDSLTSHYLAENYAIIIEGASKEENIWEIHDEMVYKYTDPKNRQGLSEKSLAQRVNKLLNVNFMYPITIDDLANELNVSKEHMMRKYKEKYKKTILQDLQEIRIEEGKKFLKHTDLKVIDIAFSVGYNSSQYFSKVFKTFTGLSPNEFKKMQNKSH</sequence>
<reference evidence="5 6" key="1">
    <citation type="submission" date="2023-07" db="EMBL/GenBank/DDBJ databases">
        <title>Genomic Encyclopedia of Type Strains, Phase IV (KMG-IV): sequencing the most valuable type-strain genomes for metagenomic binning, comparative biology and taxonomic classification.</title>
        <authorList>
            <person name="Goeker M."/>
        </authorList>
    </citation>
    <scope>NUCLEOTIDE SEQUENCE [LARGE SCALE GENOMIC DNA]</scope>
    <source>
        <strain evidence="5 6">DSM 22616</strain>
    </source>
</reference>
<comment type="caution">
    <text evidence="5">The sequence shown here is derived from an EMBL/GenBank/DDBJ whole genome shotgun (WGS) entry which is preliminary data.</text>
</comment>
<dbReference type="InterPro" id="IPR018062">
    <property type="entry name" value="HTH_AraC-typ_CS"/>
</dbReference>
<keyword evidence="6" id="KW-1185">Reference proteome</keyword>
<evidence type="ECO:0000256" key="3">
    <source>
        <dbReference type="ARBA" id="ARBA00023163"/>
    </source>
</evidence>
<evidence type="ECO:0000313" key="6">
    <source>
        <dbReference type="Proteomes" id="UP001236559"/>
    </source>
</evidence>
<feature type="domain" description="HTH araC/xylS-type" evidence="4">
    <location>
        <begin position="131"/>
        <end position="229"/>
    </location>
</feature>
<dbReference type="InterPro" id="IPR009057">
    <property type="entry name" value="Homeodomain-like_sf"/>
</dbReference>
<evidence type="ECO:0000313" key="5">
    <source>
        <dbReference type="EMBL" id="MDQ0274647.1"/>
    </source>
</evidence>
<dbReference type="InterPro" id="IPR018060">
    <property type="entry name" value="HTH_AraC"/>
</dbReference>
<dbReference type="InterPro" id="IPR020449">
    <property type="entry name" value="Tscrpt_reg_AraC-type_HTH"/>
</dbReference>
<dbReference type="PROSITE" id="PS01124">
    <property type="entry name" value="HTH_ARAC_FAMILY_2"/>
    <property type="match status" value="1"/>
</dbReference>